<protein>
    <submittedName>
        <fullName evidence="1">Uncharacterized protein</fullName>
    </submittedName>
</protein>
<accession>A0ABQ5AXK0</accession>
<name>A0ABQ5AXK0_9ASTR</name>
<keyword evidence="2" id="KW-1185">Reference proteome</keyword>
<proteinExistence type="predicted"/>
<evidence type="ECO:0000313" key="1">
    <source>
        <dbReference type="EMBL" id="GJT07386.1"/>
    </source>
</evidence>
<sequence>MVISSHCVNMAKGLASPKQTTLYCTKALATPEQTATGKEISNPLTADSLLKTIKLSMHLINPSRAAKDLNYHWLGDNSQNAPNLNTSLKKLEVNKKFKF</sequence>
<gene>
    <name evidence="1" type="ORF">Tco_0841848</name>
</gene>
<organism evidence="1 2">
    <name type="scientific">Tanacetum coccineum</name>
    <dbReference type="NCBI Taxonomy" id="301880"/>
    <lineage>
        <taxon>Eukaryota</taxon>
        <taxon>Viridiplantae</taxon>
        <taxon>Streptophyta</taxon>
        <taxon>Embryophyta</taxon>
        <taxon>Tracheophyta</taxon>
        <taxon>Spermatophyta</taxon>
        <taxon>Magnoliopsida</taxon>
        <taxon>eudicotyledons</taxon>
        <taxon>Gunneridae</taxon>
        <taxon>Pentapetalae</taxon>
        <taxon>asterids</taxon>
        <taxon>campanulids</taxon>
        <taxon>Asterales</taxon>
        <taxon>Asteraceae</taxon>
        <taxon>Asteroideae</taxon>
        <taxon>Anthemideae</taxon>
        <taxon>Anthemidinae</taxon>
        <taxon>Tanacetum</taxon>
    </lineage>
</organism>
<dbReference type="EMBL" id="BQNB010012746">
    <property type="protein sequence ID" value="GJT07386.1"/>
    <property type="molecule type" value="Genomic_DNA"/>
</dbReference>
<dbReference type="Proteomes" id="UP001151760">
    <property type="component" value="Unassembled WGS sequence"/>
</dbReference>
<evidence type="ECO:0000313" key="2">
    <source>
        <dbReference type="Proteomes" id="UP001151760"/>
    </source>
</evidence>
<comment type="caution">
    <text evidence="1">The sequence shown here is derived from an EMBL/GenBank/DDBJ whole genome shotgun (WGS) entry which is preliminary data.</text>
</comment>
<reference evidence="1" key="1">
    <citation type="journal article" date="2022" name="Int. J. Mol. Sci.">
        <title>Draft Genome of Tanacetum Coccineum: Genomic Comparison of Closely Related Tanacetum-Family Plants.</title>
        <authorList>
            <person name="Yamashiro T."/>
            <person name="Shiraishi A."/>
            <person name="Nakayama K."/>
            <person name="Satake H."/>
        </authorList>
    </citation>
    <scope>NUCLEOTIDE SEQUENCE</scope>
</reference>
<reference evidence="1" key="2">
    <citation type="submission" date="2022-01" db="EMBL/GenBank/DDBJ databases">
        <authorList>
            <person name="Yamashiro T."/>
            <person name="Shiraishi A."/>
            <person name="Satake H."/>
            <person name="Nakayama K."/>
        </authorList>
    </citation>
    <scope>NUCLEOTIDE SEQUENCE</scope>
</reference>